<reference evidence="1" key="1">
    <citation type="journal article" date="2015" name="Nature">
        <title>Complex archaea that bridge the gap between prokaryotes and eukaryotes.</title>
        <authorList>
            <person name="Spang A."/>
            <person name="Saw J.H."/>
            <person name="Jorgensen S.L."/>
            <person name="Zaremba-Niedzwiedzka K."/>
            <person name="Martijn J."/>
            <person name="Lind A.E."/>
            <person name="van Eijk R."/>
            <person name="Schleper C."/>
            <person name="Guy L."/>
            <person name="Ettema T.J."/>
        </authorList>
    </citation>
    <scope>NUCLEOTIDE SEQUENCE</scope>
</reference>
<accession>A0A0F9DNG4</accession>
<dbReference type="EMBL" id="LAZR01028228">
    <property type="protein sequence ID" value="KKL63273.1"/>
    <property type="molecule type" value="Genomic_DNA"/>
</dbReference>
<comment type="caution">
    <text evidence="1">The sequence shown here is derived from an EMBL/GenBank/DDBJ whole genome shotgun (WGS) entry which is preliminary data.</text>
</comment>
<name>A0A0F9DNG4_9ZZZZ</name>
<protein>
    <submittedName>
        <fullName evidence="1">Uncharacterized protein</fullName>
    </submittedName>
</protein>
<feature type="non-terminal residue" evidence="1">
    <location>
        <position position="1"/>
    </location>
</feature>
<evidence type="ECO:0000313" key="1">
    <source>
        <dbReference type="EMBL" id="KKL63273.1"/>
    </source>
</evidence>
<proteinExistence type="predicted"/>
<gene>
    <name evidence="1" type="ORF">LCGC14_2176780</name>
</gene>
<organism evidence="1">
    <name type="scientific">marine sediment metagenome</name>
    <dbReference type="NCBI Taxonomy" id="412755"/>
    <lineage>
        <taxon>unclassified sequences</taxon>
        <taxon>metagenomes</taxon>
        <taxon>ecological metagenomes</taxon>
    </lineage>
</organism>
<dbReference type="AlphaFoldDB" id="A0A0F9DNG4"/>
<sequence>PLDDNELGAKPGKDVATVITNLLEGIYIAILKNQPSGITGWIGLNSRQTIPISSTITLFDVSLPTMTFGALKGYQFYFIGGDINALSFKLTVANNDFPQVYNLSYPGDIVGPPFDFQEMHYDVKSRDRVKVTVTNTSAFVVGDVGARIKGWYY</sequence>